<reference evidence="1 2" key="1">
    <citation type="journal article" date="2022" name="Plant J.">
        <title>Chromosome-level genome of Camellia lanceoleosa provides a valuable resource for understanding genome evolution and self-incompatibility.</title>
        <authorList>
            <person name="Gong W."/>
            <person name="Xiao S."/>
            <person name="Wang L."/>
            <person name="Liao Z."/>
            <person name="Chang Y."/>
            <person name="Mo W."/>
            <person name="Hu G."/>
            <person name="Li W."/>
            <person name="Zhao G."/>
            <person name="Zhu H."/>
            <person name="Hu X."/>
            <person name="Ji K."/>
            <person name="Xiang X."/>
            <person name="Song Q."/>
            <person name="Yuan D."/>
            <person name="Jin S."/>
            <person name="Zhang L."/>
        </authorList>
    </citation>
    <scope>NUCLEOTIDE SEQUENCE [LARGE SCALE GENOMIC DNA]</scope>
    <source>
        <strain evidence="1">SQ_2022a</strain>
    </source>
</reference>
<protein>
    <submittedName>
        <fullName evidence="1">S-norcoclaurine synthase 1</fullName>
    </submittedName>
</protein>
<accession>A0ACC0FLP0</accession>
<evidence type="ECO:0000313" key="2">
    <source>
        <dbReference type="Proteomes" id="UP001060215"/>
    </source>
</evidence>
<name>A0ACC0FLP0_9ERIC</name>
<sequence length="423" mass="47439">MEGEVVSNTRGEFGGSLPVENVQALASSTTTNSSKDIPLRYLRPEVEFDQVSADESQQIPVIDMTKLLVNNVTDQAYESAKLHSACKAWGFFQLMNHGISEAIEEMKKETEEFFKLPLEEKMVCAQLPNSIEGYGQAFVVSEDQKLDWGDMLFLLPLPLPLRNLRFWPTTPPSFRSTLDRYSSELKRVAISLLRMMGKNLGLDQEAFTALFEDCVQGIRMNYYPPCELASKVMGLTPHSDATGLTLLIQVNQVEGLQIKKDGKWVPIKPLPGAIIINIGDIIEILSNGEYSSIEHRAVVNTEKERLSIAGFHSPNLKAMVGPFPDLVNEENAAKYKTISHEDYVKLIISSKLDEIASHKTQTKVKKAFLVLSFTCLGLRTDRICKSDQIQNKGGKEWGRNKIAPAQLVLCFRVSEDGRERQRE</sequence>
<comment type="caution">
    <text evidence="1">The sequence shown here is derived from an EMBL/GenBank/DDBJ whole genome shotgun (WGS) entry which is preliminary data.</text>
</comment>
<proteinExistence type="predicted"/>
<evidence type="ECO:0000313" key="1">
    <source>
        <dbReference type="EMBL" id="KAI7988341.1"/>
    </source>
</evidence>
<dbReference type="EMBL" id="CM045771">
    <property type="protein sequence ID" value="KAI7988341.1"/>
    <property type="molecule type" value="Genomic_DNA"/>
</dbReference>
<dbReference type="Proteomes" id="UP001060215">
    <property type="component" value="Chromosome 14"/>
</dbReference>
<organism evidence="1 2">
    <name type="scientific">Camellia lanceoleosa</name>
    <dbReference type="NCBI Taxonomy" id="1840588"/>
    <lineage>
        <taxon>Eukaryota</taxon>
        <taxon>Viridiplantae</taxon>
        <taxon>Streptophyta</taxon>
        <taxon>Embryophyta</taxon>
        <taxon>Tracheophyta</taxon>
        <taxon>Spermatophyta</taxon>
        <taxon>Magnoliopsida</taxon>
        <taxon>eudicotyledons</taxon>
        <taxon>Gunneridae</taxon>
        <taxon>Pentapetalae</taxon>
        <taxon>asterids</taxon>
        <taxon>Ericales</taxon>
        <taxon>Theaceae</taxon>
        <taxon>Camellia</taxon>
    </lineage>
</organism>
<keyword evidence="2" id="KW-1185">Reference proteome</keyword>
<gene>
    <name evidence="1" type="ORF">LOK49_LG13G01773</name>
</gene>